<dbReference type="AlphaFoldDB" id="A0AA37BQ47"/>
<keyword evidence="4 6" id="KW-1133">Transmembrane helix</keyword>
<dbReference type="GO" id="GO:0022857">
    <property type="term" value="F:transmembrane transporter activity"/>
    <property type="evidence" value="ECO:0007669"/>
    <property type="project" value="InterPro"/>
</dbReference>
<evidence type="ECO:0000259" key="7">
    <source>
        <dbReference type="PROSITE" id="PS50850"/>
    </source>
</evidence>
<feature type="transmembrane region" description="Helical" evidence="6">
    <location>
        <begin position="371"/>
        <end position="391"/>
    </location>
</feature>
<dbReference type="PROSITE" id="PS00216">
    <property type="entry name" value="SUGAR_TRANSPORT_1"/>
    <property type="match status" value="1"/>
</dbReference>
<accession>A0AA37BQ47</accession>
<feature type="transmembrane region" description="Helical" evidence="6">
    <location>
        <begin position="179"/>
        <end position="198"/>
    </location>
</feature>
<feature type="transmembrane region" description="Helical" evidence="6">
    <location>
        <begin position="144"/>
        <end position="167"/>
    </location>
</feature>
<gene>
    <name evidence="8" type="ORF">GCM10007108_00520</name>
</gene>
<dbReference type="InterPro" id="IPR011701">
    <property type="entry name" value="MFS"/>
</dbReference>
<reference evidence="8" key="1">
    <citation type="journal article" date="2014" name="Int. J. Syst. Evol. Microbiol.">
        <title>Complete genome sequence of Corynebacterium casei LMG S-19264T (=DSM 44701T), isolated from a smear-ripened cheese.</title>
        <authorList>
            <consortium name="US DOE Joint Genome Institute (JGI-PGF)"/>
            <person name="Walter F."/>
            <person name="Albersmeier A."/>
            <person name="Kalinowski J."/>
            <person name="Ruckert C."/>
        </authorList>
    </citation>
    <scope>NUCLEOTIDE SEQUENCE</scope>
    <source>
        <strain evidence="8">JCM 13583</strain>
    </source>
</reference>
<dbReference type="Pfam" id="PF07690">
    <property type="entry name" value="MFS_1"/>
    <property type="match status" value="1"/>
</dbReference>
<dbReference type="Gene3D" id="1.20.1250.20">
    <property type="entry name" value="MFS general substrate transporter like domains"/>
    <property type="match status" value="1"/>
</dbReference>
<feature type="transmembrane region" description="Helical" evidence="6">
    <location>
        <begin position="308"/>
        <end position="326"/>
    </location>
</feature>
<dbReference type="InterPro" id="IPR036259">
    <property type="entry name" value="MFS_trans_sf"/>
</dbReference>
<feature type="domain" description="Major facilitator superfamily (MFS) profile" evidence="7">
    <location>
        <begin position="20"/>
        <end position="394"/>
    </location>
</feature>
<feature type="transmembrane region" description="Helical" evidence="6">
    <location>
        <begin position="86"/>
        <end position="105"/>
    </location>
</feature>
<evidence type="ECO:0000256" key="6">
    <source>
        <dbReference type="SAM" id="Phobius"/>
    </source>
</evidence>
<feature type="transmembrane region" description="Helical" evidence="6">
    <location>
        <begin position="219"/>
        <end position="243"/>
    </location>
</feature>
<dbReference type="InterPro" id="IPR020846">
    <property type="entry name" value="MFS_dom"/>
</dbReference>
<keyword evidence="5 6" id="KW-0472">Membrane</keyword>
<evidence type="ECO:0000256" key="5">
    <source>
        <dbReference type="ARBA" id="ARBA00023136"/>
    </source>
</evidence>
<name>A0AA37BQ47_9ARCH</name>
<dbReference type="InterPro" id="IPR005829">
    <property type="entry name" value="Sugar_transporter_CS"/>
</dbReference>
<dbReference type="PROSITE" id="PS50850">
    <property type="entry name" value="MFS"/>
    <property type="match status" value="1"/>
</dbReference>
<feature type="transmembrane region" description="Helical" evidence="6">
    <location>
        <begin position="255"/>
        <end position="273"/>
    </location>
</feature>
<keyword evidence="2" id="KW-0813">Transport</keyword>
<comment type="subcellular location">
    <subcellularLocation>
        <location evidence="1">Membrane</location>
        <topology evidence="1">Multi-pass membrane protein</topology>
    </subcellularLocation>
</comment>
<evidence type="ECO:0000256" key="1">
    <source>
        <dbReference type="ARBA" id="ARBA00004141"/>
    </source>
</evidence>
<comment type="caution">
    <text evidence="8">The sequence shown here is derived from an EMBL/GenBank/DDBJ whole genome shotgun (WGS) entry which is preliminary data.</text>
</comment>
<dbReference type="RefSeq" id="WP_188679313.1">
    <property type="nucleotide sequence ID" value="NZ_BMNY01000001.1"/>
</dbReference>
<feature type="transmembrane region" description="Helical" evidence="6">
    <location>
        <begin position="21"/>
        <end position="51"/>
    </location>
</feature>
<feature type="transmembrane region" description="Helical" evidence="6">
    <location>
        <begin position="57"/>
        <end position="74"/>
    </location>
</feature>
<evidence type="ECO:0000313" key="9">
    <source>
        <dbReference type="Proteomes" id="UP000632195"/>
    </source>
</evidence>
<keyword evidence="9" id="KW-1185">Reference proteome</keyword>
<feature type="transmembrane region" description="Helical" evidence="6">
    <location>
        <begin position="347"/>
        <end position="365"/>
    </location>
</feature>
<evidence type="ECO:0000256" key="4">
    <source>
        <dbReference type="ARBA" id="ARBA00022989"/>
    </source>
</evidence>
<reference evidence="8" key="2">
    <citation type="submission" date="2022-09" db="EMBL/GenBank/DDBJ databases">
        <authorList>
            <person name="Sun Q."/>
            <person name="Ohkuma M."/>
        </authorList>
    </citation>
    <scope>NUCLEOTIDE SEQUENCE</scope>
    <source>
        <strain evidence="8">JCM 13583</strain>
    </source>
</reference>
<protein>
    <submittedName>
        <fullName evidence="8">MFS transporter</fullName>
    </submittedName>
</protein>
<dbReference type="SUPFAM" id="SSF103473">
    <property type="entry name" value="MFS general substrate transporter"/>
    <property type="match status" value="1"/>
</dbReference>
<dbReference type="PANTHER" id="PTHR23511">
    <property type="entry name" value="SYNAPTIC VESICLE GLYCOPROTEIN 2"/>
    <property type="match status" value="1"/>
</dbReference>
<organism evidence="8 9">
    <name type="scientific">Thermogymnomonas acidicola</name>
    <dbReference type="NCBI Taxonomy" id="399579"/>
    <lineage>
        <taxon>Archaea</taxon>
        <taxon>Methanobacteriati</taxon>
        <taxon>Thermoplasmatota</taxon>
        <taxon>Thermoplasmata</taxon>
        <taxon>Thermoplasmatales</taxon>
        <taxon>Thermogymnomonas</taxon>
    </lineage>
</organism>
<evidence type="ECO:0000313" key="8">
    <source>
        <dbReference type="EMBL" id="GGM66146.1"/>
    </source>
</evidence>
<dbReference type="Proteomes" id="UP000632195">
    <property type="component" value="Unassembled WGS sequence"/>
</dbReference>
<dbReference type="GO" id="GO:0016020">
    <property type="term" value="C:membrane"/>
    <property type="evidence" value="ECO:0007669"/>
    <property type="project" value="UniProtKB-SubCell"/>
</dbReference>
<keyword evidence="3 6" id="KW-0812">Transmembrane</keyword>
<dbReference type="PANTHER" id="PTHR23511:SF34">
    <property type="entry name" value="SYNAPTIC VESICLE GLYCOPROTEIN 2"/>
    <property type="match status" value="1"/>
</dbReference>
<sequence length="402" mass="44497">MLEHYSELRKHLDNSPWERKHTLMILSVASSFFLWGVILAIAPLVTTWYFIPPSADEYILIASPVGLLLGNYIMGLLSDRFGRKPAYVLTLVPTAVGLLLITLSFSWLPIAIGIFLSEFGIGGDETVSLSLMGEMLPLRHRGRAIVSISNIANISITLISLLFLLQPRVSSSVFVEKEIFGAMVAVSLAIAIGSRFYLPESERWAYLNRNGEGERPMNWLTFAALSLFAITIIVGFPLTALVIGPFQFPQYTDTFEFLVTLAESVTGVVFGLLLAERISRKSGSLIAYTGGFVSILLIVLFLRSLTLALFLVILVVNGVFGEIGWAEREMLEPESFFTPRRGRAIGYVRMVGYAVYVVTIPLLARAGEFEYFVFTCAIFLLGFIGALLYFLGGRETRGISLE</sequence>
<evidence type="ECO:0000256" key="2">
    <source>
        <dbReference type="ARBA" id="ARBA00022448"/>
    </source>
</evidence>
<proteinExistence type="predicted"/>
<feature type="transmembrane region" description="Helical" evidence="6">
    <location>
        <begin position="285"/>
        <end position="302"/>
    </location>
</feature>
<evidence type="ECO:0000256" key="3">
    <source>
        <dbReference type="ARBA" id="ARBA00022692"/>
    </source>
</evidence>
<dbReference type="EMBL" id="BMNY01000001">
    <property type="protein sequence ID" value="GGM66146.1"/>
    <property type="molecule type" value="Genomic_DNA"/>
</dbReference>